<protein>
    <submittedName>
        <fullName evidence="1">Uncharacterized protein</fullName>
    </submittedName>
</protein>
<reference evidence="1" key="1">
    <citation type="submission" date="2024-09" db="EMBL/GenBank/DDBJ databases">
        <authorList>
            <person name="Liu J."/>
        </authorList>
    </citation>
    <scope>NUCLEOTIDE SEQUENCE</scope>
    <source>
        <strain evidence="1">NBU2967</strain>
    </source>
</reference>
<dbReference type="EMBL" id="JBHFPV010000001">
    <property type="protein sequence ID" value="MFH6602880.1"/>
    <property type="molecule type" value="Genomic_DNA"/>
</dbReference>
<organism evidence="1 2">
    <name type="scientific">Meishania litoralis</name>
    <dbReference type="NCBI Taxonomy" id="3434685"/>
    <lineage>
        <taxon>Bacteria</taxon>
        <taxon>Pseudomonadati</taxon>
        <taxon>Bacteroidota</taxon>
        <taxon>Flavobacteriia</taxon>
        <taxon>Flavobacteriales</taxon>
        <taxon>Flavobacteriaceae</taxon>
        <taxon>Meishania</taxon>
    </lineage>
</organism>
<sequence>MEATLPTRQKLILEHRLDIGRFLFYTNMVIGEFDEGIHVTKRNAAKAIEIALQLYGGRTSIVYISHRLNSYSMDPVGYGEIVKMFPNFIGFAVVSRNRYRRMLAAIEKLFIKKPVGVFYDLEAAFTWAEDLLLKPRE</sequence>
<gene>
    <name evidence="1" type="ORF">ACEZ3G_05285</name>
</gene>
<name>A0ACC7LHC1_9FLAO</name>
<proteinExistence type="predicted"/>
<evidence type="ECO:0000313" key="2">
    <source>
        <dbReference type="Proteomes" id="UP001595191"/>
    </source>
</evidence>
<dbReference type="Proteomes" id="UP001595191">
    <property type="component" value="Unassembled WGS sequence"/>
</dbReference>
<accession>A0ACC7LHC1</accession>
<comment type="caution">
    <text evidence="1">The sequence shown here is derived from an EMBL/GenBank/DDBJ whole genome shotgun (WGS) entry which is preliminary data.</text>
</comment>
<evidence type="ECO:0000313" key="1">
    <source>
        <dbReference type="EMBL" id="MFH6602880.1"/>
    </source>
</evidence>
<keyword evidence="2" id="KW-1185">Reference proteome</keyword>